<gene>
    <name evidence="2" type="ORF">FB567DRAFT_453315</name>
</gene>
<dbReference type="OrthoDB" id="3525185at2759"/>
<accession>A0A8K0VT80</accession>
<feature type="region of interest" description="Disordered" evidence="1">
    <location>
        <begin position="1"/>
        <end position="31"/>
    </location>
</feature>
<sequence length="517" mass="57189">MTEKISKPRTRRKRENQTSDLPVRAKPSAPKNDLCNAETACLNSPKAVLDMPLVHPLSSADRRYSSSVERAVTAIRYHYRPPAFNQPSRIVPEALDTALISHLVDVTTKSVALPEISNIHWFQHMPHLYATTSQPAFKGALRAVSMGCYGKTHHDPSMLVDSYRWYRSSLNSQLHSYSQIQDSHTPTADEISLPLLLAVYCLYIGMDSTCSMDNWNAVIKLLYMAGPVKCATGLTGDLFHGVRSVVAFQAICLGQPAPFSPPDWMEIPFRNKSRDARQRLVDVELMIPACMQMLQVDGDLRTFFETEIPADVDPEPCRVLIQRLLQDVEGWALEYPQLTVMANDYGNGEDGANEMLTLALSKPNANAVEDCLMLARNVALAATMYVNTRLILNALMHKIELETSKAPPGIASKYYNTARQCTREILCNSTSLAKRPIPGGSLLRFVAPLVTVASVAPAPADLEEARAMLKSWLPRIGSRSAIIELNALARAPSGCTISGIIGLHIYYHGRGRTLCRD</sequence>
<dbReference type="Proteomes" id="UP000813461">
    <property type="component" value="Unassembled WGS sequence"/>
</dbReference>
<reference evidence="2" key="1">
    <citation type="journal article" date="2021" name="Nat. Commun.">
        <title>Genetic determinants of endophytism in the Arabidopsis root mycobiome.</title>
        <authorList>
            <person name="Mesny F."/>
            <person name="Miyauchi S."/>
            <person name="Thiergart T."/>
            <person name="Pickel B."/>
            <person name="Atanasova L."/>
            <person name="Karlsson M."/>
            <person name="Huettel B."/>
            <person name="Barry K.W."/>
            <person name="Haridas S."/>
            <person name="Chen C."/>
            <person name="Bauer D."/>
            <person name="Andreopoulos W."/>
            <person name="Pangilinan J."/>
            <person name="LaButti K."/>
            <person name="Riley R."/>
            <person name="Lipzen A."/>
            <person name="Clum A."/>
            <person name="Drula E."/>
            <person name="Henrissat B."/>
            <person name="Kohler A."/>
            <person name="Grigoriev I.V."/>
            <person name="Martin F.M."/>
            <person name="Hacquard S."/>
        </authorList>
    </citation>
    <scope>NUCLEOTIDE SEQUENCE</scope>
    <source>
        <strain evidence="2">MPI-SDFR-AT-0120</strain>
    </source>
</reference>
<protein>
    <submittedName>
        <fullName evidence="2">Uncharacterized protein</fullName>
    </submittedName>
</protein>
<evidence type="ECO:0000256" key="1">
    <source>
        <dbReference type="SAM" id="MobiDB-lite"/>
    </source>
</evidence>
<dbReference type="EMBL" id="JAGMVJ010000021">
    <property type="protein sequence ID" value="KAH7074291.1"/>
    <property type="molecule type" value="Genomic_DNA"/>
</dbReference>
<evidence type="ECO:0000313" key="2">
    <source>
        <dbReference type="EMBL" id="KAH7074291.1"/>
    </source>
</evidence>
<evidence type="ECO:0000313" key="3">
    <source>
        <dbReference type="Proteomes" id="UP000813461"/>
    </source>
</evidence>
<keyword evidence="3" id="KW-1185">Reference proteome</keyword>
<dbReference type="InterPro" id="IPR053178">
    <property type="entry name" value="Osmoadaptation_assoc"/>
</dbReference>
<dbReference type="AlphaFoldDB" id="A0A8K0VT80"/>
<organism evidence="2 3">
    <name type="scientific">Paraphoma chrysanthemicola</name>
    <dbReference type="NCBI Taxonomy" id="798071"/>
    <lineage>
        <taxon>Eukaryota</taxon>
        <taxon>Fungi</taxon>
        <taxon>Dikarya</taxon>
        <taxon>Ascomycota</taxon>
        <taxon>Pezizomycotina</taxon>
        <taxon>Dothideomycetes</taxon>
        <taxon>Pleosporomycetidae</taxon>
        <taxon>Pleosporales</taxon>
        <taxon>Pleosporineae</taxon>
        <taxon>Phaeosphaeriaceae</taxon>
        <taxon>Paraphoma</taxon>
    </lineage>
</organism>
<name>A0A8K0VT80_9PLEO</name>
<dbReference type="PANTHER" id="PTHR38111">
    <property type="entry name" value="ZN(2)-C6 FUNGAL-TYPE DOMAIN-CONTAINING PROTEIN-RELATED"/>
    <property type="match status" value="1"/>
</dbReference>
<proteinExistence type="predicted"/>
<comment type="caution">
    <text evidence="2">The sequence shown here is derived from an EMBL/GenBank/DDBJ whole genome shotgun (WGS) entry which is preliminary data.</text>
</comment>